<name>A0A151WQV2_9HYME</name>
<protein>
    <submittedName>
        <fullName evidence="1">Uncharacterized protein</fullName>
    </submittedName>
</protein>
<dbReference type="Proteomes" id="UP000075809">
    <property type="component" value="Unassembled WGS sequence"/>
</dbReference>
<gene>
    <name evidence="1" type="ORF">ALC60_10674</name>
</gene>
<evidence type="ECO:0000313" key="2">
    <source>
        <dbReference type="Proteomes" id="UP000075809"/>
    </source>
</evidence>
<keyword evidence="2" id="KW-1185">Reference proteome</keyword>
<organism evidence="1 2">
    <name type="scientific">Mycetomoellerius zeteki</name>
    <dbReference type="NCBI Taxonomy" id="64791"/>
    <lineage>
        <taxon>Eukaryota</taxon>
        <taxon>Metazoa</taxon>
        <taxon>Ecdysozoa</taxon>
        <taxon>Arthropoda</taxon>
        <taxon>Hexapoda</taxon>
        <taxon>Insecta</taxon>
        <taxon>Pterygota</taxon>
        <taxon>Neoptera</taxon>
        <taxon>Endopterygota</taxon>
        <taxon>Hymenoptera</taxon>
        <taxon>Apocrita</taxon>
        <taxon>Aculeata</taxon>
        <taxon>Formicoidea</taxon>
        <taxon>Formicidae</taxon>
        <taxon>Myrmicinae</taxon>
        <taxon>Mycetomoellerius</taxon>
    </lineage>
</organism>
<accession>A0A151WQV2</accession>
<feature type="non-terminal residue" evidence="1">
    <location>
        <position position="1"/>
    </location>
</feature>
<reference evidence="1 2" key="1">
    <citation type="submission" date="2015-09" db="EMBL/GenBank/DDBJ databases">
        <title>Trachymyrmex zeteki WGS genome.</title>
        <authorList>
            <person name="Nygaard S."/>
            <person name="Hu H."/>
            <person name="Boomsma J."/>
            <person name="Zhang G."/>
        </authorList>
    </citation>
    <scope>NUCLEOTIDE SEQUENCE [LARGE SCALE GENOMIC DNA]</scope>
    <source>
        <strain evidence="1">Tzet28-1</strain>
        <tissue evidence="1">Whole body</tissue>
    </source>
</reference>
<sequence length="255" mass="28960">ARKRNIKRKYTISRRARSFPAVASCTRGYSRQSRYEGAFAYVYPRSDVETTVAIRPVEHNSVGTPFLFFSSLNLRLSMESFFFTWRPFNPSRSPSRFPSLSLSHTIDGPRRTKRNFRFLSLRFFPSFLSSAPRLSPFLSLPTLCPPLASLSPCSRYSRVKHGREGDETTTVTTTTTVDDATRCTTTSHATNTTTFLYARRHTIATSYHHHHPDVVDVVNDADDDTDDVDETARRDTQVLQCITVLHSARVHSLCA</sequence>
<evidence type="ECO:0000313" key="1">
    <source>
        <dbReference type="EMBL" id="KYQ50220.1"/>
    </source>
</evidence>
<dbReference type="EMBL" id="KQ982815">
    <property type="protein sequence ID" value="KYQ50220.1"/>
    <property type="molecule type" value="Genomic_DNA"/>
</dbReference>
<dbReference type="AlphaFoldDB" id="A0A151WQV2"/>
<proteinExistence type="predicted"/>